<gene>
    <name evidence="3" type="ORF">SAMN04488570_1333</name>
</gene>
<dbReference type="InterPro" id="IPR050447">
    <property type="entry name" value="Erg6_SMT_methyltransf"/>
</dbReference>
<dbReference type="OrthoDB" id="3372196at2"/>
<organism evidence="3 4">
    <name type="scientific">Nocardioides scoriae</name>
    <dbReference type="NCBI Taxonomy" id="642780"/>
    <lineage>
        <taxon>Bacteria</taxon>
        <taxon>Bacillati</taxon>
        <taxon>Actinomycetota</taxon>
        <taxon>Actinomycetes</taxon>
        <taxon>Propionibacteriales</taxon>
        <taxon>Nocardioidaceae</taxon>
        <taxon>Nocardioides</taxon>
    </lineage>
</organism>
<name>A0A1H1Q6R4_9ACTN</name>
<evidence type="ECO:0000259" key="2">
    <source>
        <dbReference type="Pfam" id="PF08241"/>
    </source>
</evidence>
<dbReference type="GO" id="GO:0008757">
    <property type="term" value="F:S-adenosylmethionine-dependent methyltransferase activity"/>
    <property type="evidence" value="ECO:0007669"/>
    <property type="project" value="InterPro"/>
</dbReference>
<dbReference type="PANTHER" id="PTHR44068">
    <property type="entry name" value="ZGC:194242"/>
    <property type="match status" value="1"/>
</dbReference>
<dbReference type="Gene3D" id="3.40.50.150">
    <property type="entry name" value="Vaccinia Virus protein VP39"/>
    <property type="match status" value="1"/>
</dbReference>
<sequence length="255" mass="27597">MSDSAYTAEDFDRWYADLDASTARDDLEQRHLGLSPELSRTVTGLVPLDGLAAVTSALWLAPDELLLDLACGQGGYGLEVASRTRARLLGIDFSAEAVRQATAEAARQERDATFRVGSLTDTGLEDASVDAVICLDSVQFAERPDAAYAEVARVLRPGGRLVLTAWEPRDAADEQVPASMRRLRLADGLVVAGFEDVEVEECDDWAAQERALWEEARGTDPGGDPALEALRDEALSVLATFDRVQRVMASGTRRA</sequence>
<keyword evidence="1 3" id="KW-0808">Transferase</keyword>
<reference evidence="4" key="1">
    <citation type="submission" date="2016-10" db="EMBL/GenBank/DDBJ databases">
        <authorList>
            <person name="Varghese N."/>
            <person name="Submissions S."/>
        </authorList>
    </citation>
    <scope>NUCLEOTIDE SEQUENCE [LARGE SCALE GENOMIC DNA]</scope>
    <source>
        <strain evidence="4">DSM 22127</strain>
    </source>
</reference>
<keyword evidence="4" id="KW-1185">Reference proteome</keyword>
<accession>A0A1H1Q6R4</accession>
<dbReference type="EMBL" id="LT629757">
    <property type="protein sequence ID" value="SDS19201.1"/>
    <property type="molecule type" value="Genomic_DNA"/>
</dbReference>
<feature type="domain" description="Methyltransferase type 11" evidence="2">
    <location>
        <begin position="67"/>
        <end position="163"/>
    </location>
</feature>
<evidence type="ECO:0000313" key="3">
    <source>
        <dbReference type="EMBL" id="SDS19201.1"/>
    </source>
</evidence>
<dbReference type="CDD" id="cd02440">
    <property type="entry name" value="AdoMet_MTases"/>
    <property type="match status" value="1"/>
</dbReference>
<dbReference type="Proteomes" id="UP000198859">
    <property type="component" value="Chromosome I"/>
</dbReference>
<dbReference type="GO" id="GO:0032259">
    <property type="term" value="P:methylation"/>
    <property type="evidence" value="ECO:0007669"/>
    <property type="project" value="UniProtKB-KW"/>
</dbReference>
<keyword evidence="3" id="KW-0489">Methyltransferase</keyword>
<dbReference type="InterPro" id="IPR013216">
    <property type="entry name" value="Methyltransf_11"/>
</dbReference>
<dbReference type="STRING" id="642780.SAMN04488570_1333"/>
<dbReference type="Pfam" id="PF08241">
    <property type="entry name" value="Methyltransf_11"/>
    <property type="match status" value="1"/>
</dbReference>
<evidence type="ECO:0000256" key="1">
    <source>
        <dbReference type="ARBA" id="ARBA00022679"/>
    </source>
</evidence>
<evidence type="ECO:0000313" key="4">
    <source>
        <dbReference type="Proteomes" id="UP000198859"/>
    </source>
</evidence>
<proteinExistence type="predicted"/>
<dbReference type="SUPFAM" id="SSF53335">
    <property type="entry name" value="S-adenosyl-L-methionine-dependent methyltransferases"/>
    <property type="match status" value="1"/>
</dbReference>
<protein>
    <submittedName>
        <fullName evidence="3">Methyltransferase domain-containing protein</fullName>
    </submittedName>
</protein>
<dbReference type="AlphaFoldDB" id="A0A1H1Q6R4"/>
<dbReference type="InterPro" id="IPR029063">
    <property type="entry name" value="SAM-dependent_MTases_sf"/>
</dbReference>
<dbReference type="RefSeq" id="WP_091727518.1">
    <property type="nucleotide sequence ID" value="NZ_LT629757.1"/>
</dbReference>
<dbReference type="PANTHER" id="PTHR44068:SF11">
    <property type="entry name" value="GERANYL DIPHOSPHATE 2-C-METHYLTRANSFERASE"/>
    <property type="match status" value="1"/>
</dbReference>